<dbReference type="HOGENOM" id="CLU_1617406_0_0_10"/>
<protein>
    <submittedName>
        <fullName evidence="1">Uncharacterized protein</fullName>
    </submittedName>
</protein>
<dbReference type="PATRIC" id="fig|927665.4.peg.2625"/>
<evidence type="ECO:0000313" key="1">
    <source>
        <dbReference type="EMBL" id="KKB54798.1"/>
    </source>
</evidence>
<accession>A0A0F5JAQ8</accession>
<dbReference type="Proteomes" id="UP000033047">
    <property type="component" value="Unassembled WGS sequence"/>
</dbReference>
<dbReference type="AlphaFoldDB" id="A0A0F5JAQ8"/>
<reference evidence="1 2" key="1">
    <citation type="submission" date="2013-04" db="EMBL/GenBank/DDBJ databases">
        <title>The Genome Sequence of Parabacteroides goldsteinii DSM 19448.</title>
        <authorList>
            <consortium name="The Broad Institute Genomics Platform"/>
            <person name="Earl A."/>
            <person name="Ward D."/>
            <person name="Feldgarden M."/>
            <person name="Gevers D."/>
            <person name="Martens E."/>
            <person name="Sakamoto M."/>
            <person name="Benno Y."/>
            <person name="Song Y."/>
            <person name="Liu C."/>
            <person name="Lee J."/>
            <person name="Bolanos M."/>
            <person name="Vaisanen M.L."/>
            <person name="Finegold S.M."/>
            <person name="Walker B."/>
            <person name="Young S."/>
            <person name="Zeng Q."/>
            <person name="Gargeya S."/>
            <person name="Fitzgerald M."/>
            <person name="Haas B."/>
            <person name="Abouelleil A."/>
            <person name="Allen A.W."/>
            <person name="Alvarado L."/>
            <person name="Arachchi H.M."/>
            <person name="Berlin A.M."/>
            <person name="Chapman S.B."/>
            <person name="Gainer-Dewar J."/>
            <person name="Goldberg J."/>
            <person name="Griggs A."/>
            <person name="Gujja S."/>
            <person name="Hansen M."/>
            <person name="Howarth C."/>
            <person name="Imamovic A."/>
            <person name="Ireland A."/>
            <person name="Larimer J."/>
            <person name="McCowan C."/>
            <person name="Murphy C."/>
            <person name="Pearson M."/>
            <person name="Poon T.W."/>
            <person name="Priest M."/>
            <person name="Roberts A."/>
            <person name="Saif S."/>
            <person name="Shea T."/>
            <person name="Sisk P."/>
            <person name="Sykes S."/>
            <person name="Wortman J."/>
            <person name="Nusbaum C."/>
            <person name="Birren B."/>
        </authorList>
    </citation>
    <scope>NUCLEOTIDE SEQUENCE [LARGE SCALE GENOMIC DNA]</scope>
    <source>
        <strain evidence="1 2">DSM 19448</strain>
    </source>
</reference>
<organism evidence="1 2">
    <name type="scientific">Parabacteroides goldsteinii DSM 19448 = WAL 12034</name>
    <dbReference type="NCBI Taxonomy" id="927665"/>
    <lineage>
        <taxon>Bacteria</taxon>
        <taxon>Pseudomonadati</taxon>
        <taxon>Bacteroidota</taxon>
        <taxon>Bacteroidia</taxon>
        <taxon>Bacteroidales</taxon>
        <taxon>Tannerellaceae</taxon>
        <taxon>Parabacteroides</taxon>
    </lineage>
</organism>
<dbReference type="EMBL" id="AQHV01000012">
    <property type="protein sequence ID" value="KKB54798.1"/>
    <property type="molecule type" value="Genomic_DNA"/>
</dbReference>
<sequence>MNVISFFNSHYSHILYLHFFGFSEMKRKLICTIFIMVAGLFWLHIVNAQDTIVMGNKDLEIKGSLTVNQFFDKKNKLLTLEIKNEFNYKIMLSNPYSSPLFLLNYITEEGKEETYPYSLGLSDTARFVWVNPDSSLIINYYCEKYLKPTTRQIYLWGRFLYAIEDKQGKILVVYAHVIDEKRFDY</sequence>
<evidence type="ECO:0000313" key="2">
    <source>
        <dbReference type="Proteomes" id="UP000033047"/>
    </source>
</evidence>
<proteinExistence type="predicted"/>
<name>A0A0F5JAQ8_9BACT</name>
<gene>
    <name evidence="1" type="ORF">HMPREF1535_02551</name>
</gene>
<dbReference type="STRING" id="927665.HMPREF1535_02551"/>
<comment type="caution">
    <text evidence="1">The sequence shown here is derived from an EMBL/GenBank/DDBJ whole genome shotgun (WGS) entry which is preliminary data.</text>
</comment>